<sequence>MSADGDASLTAKPLESIYDRAVAELEALFETGILTKLASGSDIRKAADDTLFRLRLWGKGLQPTPDWGNTLTAHYPDEASGLQFLLGNTVSAVRQIAASSSSSSDDSLEEMIADLKSSVDNLSEVSGSIHTLLGLATGRGTAYTVRTSVNQRGREMSPTIPGGPPFASEILTHNPVAQVPGPPSVVDNFSDSGNSSEAEQSSYFVSTKGYTETNPSSFPEHETEEGTLATDNGRDANEPLEGRIYSELRGAYREIKGFIPRNRLDVIITEESVSRELEMDDVLKHFPVGRRAALARQICQVQIRRAQKVHGDNDEVPPAITTTSFRKIFAILVLIYQVDKIIHFLEENVNDSDLPLVMYSYNKPGGQFTLRRRTNSDPPLQCFDGWRFGYVRQFEEWQWSMVAPFFSKQRPGNVSFYQLEDKVVLPFIHDSSRHESLNDEDVHQGGFSDVFRVQIHPGHHNFHGLDGSLQEFAVKQLHSKSRDEFKREVEMLKRFSGTVSDPGSHLISLLATYEQSGNFYLIFPWAQADLSHYWMVNNASPNFDEYVYWVADQCLGLANGLRLIHSYGMAEPPEESPPSSTDIRNLSNAVSTSLRLDPGSGQQLITNESADKPCQYLSRHGDIKPENILWFNDPSDPNDQGTLKITDFGVSELETRLLTNTTNSVLFTPAYRPPEMDVKGAAIGQAADIWSLGCVYLEFVSWLLGGFSYVQEFAKRKSAGGGLDASVFFEVLGITSTEAKGYAVLVKPAVIEWIDHLHSNPACTEFVHSFLDVIRFRLLVVDSTKRATSSAVCDWLQKMEERCHTDANYALAPALADSDDDTMFKLTAMEVESMRARQLRVYTGQIARRSQRRTLTKSEVASWKDQVKPQEKE</sequence>
<evidence type="ECO:0000313" key="3">
    <source>
        <dbReference type="EMBL" id="KAK3371139.1"/>
    </source>
</evidence>
<reference evidence="3" key="2">
    <citation type="submission" date="2023-06" db="EMBL/GenBank/DDBJ databases">
        <authorList>
            <consortium name="Lawrence Berkeley National Laboratory"/>
            <person name="Haridas S."/>
            <person name="Hensen N."/>
            <person name="Bonometti L."/>
            <person name="Westerberg I."/>
            <person name="Brannstrom I.O."/>
            <person name="Guillou S."/>
            <person name="Cros-Aarteil S."/>
            <person name="Calhoun S."/>
            <person name="Kuo A."/>
            <person name="Mondo S."/>
            <person name="Pangilinan J."/>
            <person name="Riley R."/>
            <person name="Labutti K."/>
            <person name="Andreopoulos B."/>
            <person name="Lipzen A."/>
            <person name="Chen C."/>
            <person name="Yanf M."/>
            <person name="Daum C."/>
            <person name="Ng V."/>
            <person name="Clum A."/>
            <person name="Steindorff A."/>
            <person name="Ohm R."/>
            <person name="Martin F."/>
            <person name="Silar P."/>
            <person name="Natvig D."/>
            <person name="Lalanne C."/>
            <person name="Gautier V."/>
            <person name="Ament-Velasquez S.L."/>
            <person name="Kruys A."/>
            <person name="Hutchinson M.I."/>
            <person name="Powell A.J."/>
            <person name="Barry K."/>
            <person name="Miller A.N."/>
            <person name="Grigoriev I.V."/>
            <person name="Debuchy R."/>
            <person name="Gladieux P."/>
            <person name="Thoren M.H."/>
            <person name="Johannesson H."/>
        </authorList>
    </citation>
    <scope>NUCLEOTIDE SEQUENCE</scope>
    <source>
        <strain evidence="3">CBS 958.72</strain>
    </source>
</reference>
<keyword evidence="4" id="KW-1185">Reference proteome</keyword>
<evidence type="ECO:0000256" key="1">
    <source>
        <dbReference type="SAM" id="MobiDB-lite"/>
    </source>
</evidence>
<dbReference type="AlphaFoldDB" id="A0AAE0K6S2"/>
<dbReference type="PANTHER" id="PTHR24359">
    <property type="entry name" value="SERINE/THREONINE-PROTEIN KINASE SBK1"/>
    <property type="match status" value="1"/>
</dbReference>
<organism evidence="3 4">
    <name type="scientific">Lasiosphaeria ovina</name>
    <dbReference type="NCBI Taxonomy" id="92902"/>
    <lineage>
        <taxon>Eukaryota</taxon>
        <taxon>Fungi</taxon>
        <taxon>Dikarya</taxon>
        <taxon>Ascomycota</taxon>
        <taxon>Pezizomycotina</taxon>
        <taxon>Sordariomycetes</taxon>
        <taxon>Sordariomycetidae</taxon>
        <taxon>Sordariales</taxon>
        <taxon>Lasiosphaeriaceae</taxon>
        <taxon>Lasiosphaeria</taxon>
    </lineage>
</organism>
<name>A0AAE0K6S2_9PEZI</name>
<feature type="domain" description="Protein kinase" evidence="2">
    <location>
        <begin position="436"/>
        <end position="796"/>
    </location>
</feature>
<evidence type="ECO:0000259" key="2">
    <source>
        <dbReference type="PROSITE" id="PS50011"/>
    </source>
</evidence>
<keyword evidence="3" id="KW-0418">Kinase</keyword>
<keyword evidence="3" id="KW-0808">Transferase</keyword>
<dbReference type="Proteomes" id="UP001287356">
    <property type="component" value="Unassembled WGS sequence"/>
</dbReference>
<protein>
    <submittedName>
        <fullName evidence="3">Kinase-like domain-containing protein</fullName>
    </submittedName>
</protein>
<proteinExistence type="predicted"/>
<dbReference type="Gene3D" id="1.10.510.10">
    <property type="entry name" value="Transferase(Phosphotransferase) domain 1"/>
    <property type="match status" value="2"/>
</dbReference>
<dbReference type="EMBL" id="JAULSN010000005">
    <property type="protein sequence ID" value="KAK3371139.1"/>
    <property type="molecule type" value="Genomic_DNA"/>
</dbReference>
<comment type="caution">
    <text evidence="3">The sequence shown here is derived from an EMBL/GenBank/DDBJ whole genome shotgun (WGS) entry which is preliminary data.</text>
</comment>
<dbReference type="GO" id="GO:0005524">
    <property type="term" value="F:ATP binding"/>
    <property type="evidence" value="ECO:0007669"/>
    <property type="project" value="InterPro"/>
</dbReference>
<evidence type="ECO:0000313" key="4">
    <source>
        <dbReference type="Proteomes" id="UP001287356"/>
    </source>
</evidence>
<dbReference type="SMART" id="SM00220">
    <property type="entry name" value="S_TKc"/>
    <property type="match status" value="1"/>
</dbReference>
<dbReference type="CDD" id="cd00180">
    <property type="entry name" value="PKc"/>
    <property type="match status" value="1"/>
</dbReference>
<dbReference type="SUPFAM" id="SSF56112">
    <property type="entry name" value="Protein kinase-like (PK-like)"/>
    <property type="match status" value="1"/>
</dbReference>
<dbReference type="Pfam" id="PF00069">
    <property type="entry name" value="Pkinase"/>
    <property type="match status" value="1"/>
</dbReference>
<dbReference type="PANTHER" id="PTHR24359:SF37">
    <property type="entry name" value="PROTEIN KINASE DOMAIN-CONTAINING PROTEIN"/>
    <property type="match status" value="1"/>
</dbReference>
<accession>A0AAE0K6S2</accession>
<dbReference type="InterPro" id="IPR011009">
    <property type="entry name" value="Kinase-like_dom_sf"/>
</dbReference>
<reference evidence="3" key="1">
    <citation type="journal article" date="2023" name="Mol. Phylogenet. Evol.">
        <title>Genome-scale phylogeny and comparative genomics of the fungal order Sordariales.</title>
        <authorList>
            <person name="Hensen N."/>
            <person name="Bonometti L."/>
            <person name="Westerberg I."/>
            <person name="Brannstrom I.O."/>
            <person name="Guillou S."/>
            <person name="Cros-Aarteil S."/>
            <person name="Calhoun S."/>
            <person name="Haridas S."/>
            <person name="Kuo A."/>
            <person name="Mondo S."/>
            <person name="Pangilinan J."/>
            <person name="Riley R."/>
            <person name="LaButti K."/>
            <person name="Andreopoulos B."/>
            <person name="Lipzen A."/>
            <person name="Chen C."/>
            <person name="Yan M."/>
            <person name="Daum C."/>
            <person name="Ng V."/>
            <person name="Clum A."/>
            <person name="Steindorff A."/>
            <person name="Ohm R.A."/>
            <person name="Martin F."/>
            <person name="Silar P."/>
            <person name="Natvig D.O."/>
            <person name="Lalanne C."/>
            <person name="Gautier V."/>
            <person name="Ament-Velasquez S.L."/>
            <person name="Kruys A."/>
            <person name="Hutchinson M.I."/>
            <person name="Powell A.J."/>
            <person name="Barry K."/>
            <person name="Miller A.N."/>
            <person name="Grigoriev I.V."/>
            <person name="Debuchy R."/>
            <person name="Gladieux P."/>
            <person name="Hiltunen Thoren M."/>
            <person name="Johannesson H."/>
        </authorList>
    </citation>
    <scope>NUCLEOTIDE SEQUENCE</scope>
    <source>
        <strain evidence="3">CBS 958.72</strain>
    </source>
</reference>
<feature type="region of interest" description="Disordered" evidence="1">
    <location>
        <begin position="209"/>
        <end position="239"/>
    </location>
</feature>
<dbReference type="GO" id="GO:0004674">
    <property type="term" value="F:protein serine/threonine kinase activity"/>
    <property type="evidence" value="ECO:0007669"/>
    <property type="project" value="TreeGrafter"/>
</dbReference>
<dbReference type="InterPro" id="IPR000719">
    <property type="entry name" value="Prot_kinase_dom"/>
</dbReference>
<gene>
    <name evidence="3" type="ORF">B0T24DRAFT_578184</name>
</gene>
<dbReference type="PROSITE" id="PS50011">
    <property type="entry name" value="PROTEIN_KINASE_DOM"/>
    <property type="match status" value="1"/>
</dbReference>